<proteinExistence type="predicted"/>
<reference evidence="1 2" key="1">
    <citation type="journal article" date="2007" name="Nature">
        <title>Evolution of genes and genomes on the Drosophila phylogeny.</title>
        <authorList>
            <consortium name="Drosophila 12 Genomes Consortium"/>
            <person name="Clark A.G."/>
            <person name="Eisen M.B."/>
            <person name="Smith D.R."/>
            <person name="Bergman C.M."/>
            <person name="Oliver B."/>
            <person name="Markow T.A."/>
            <person name="Kaufman T.C."/>
            <person name="Kellis M."/>
            <person name="Gelbart W."/>
            <person name="Iyer V.N."/>
            <person name="Pollard D.A."/>
            <person name="Sackton T.B."/>
            <person name="Larracuente A.M."/>
            <person name="Singh N.D."/>
            <person name="Abad J.P."/>
            <person name="Abt D.N."/>
            <person name="Adryan B."/>
            <person name="Aguade M."/>
            <person name="Akashi H."/>
            <person name="Anderson W.W."/>
            <person name="Aquadro C.F."/>
            <person name="Ardell D.H."/>
            <person name="Arguello R."/>
            <person name="Artieri C.G."/>
            <person name="Barbash D.A."/>
            <person name="Barker D."/>
            <person name="Barsanti P."/>
            <person name="Batterham P."/>
            <person name="Batzoglou S."/>
            <person name="Begun D."/>
            <person name="Bhutkar A."/>
            <person name="Blanco E."/>
            <person name="Bosak S.A."/>
            <person name="Bradley R.K."/>
            <person name="Brand A.D."/>
            <person name="Brent M.R."/>
            <person name="Brooks A.N."/>
            <person name="Brown R.H."/>
            <person name="Butlin R.K."/>
            <person name="Caggese C."/>
            <person name="Calvi B.R."/>
            <person name="Bernardo de Carvalho A."/>
            <person name="Caspi A."/>
            <person name="Castrezana S."/>
            <person name="Celniker S.E."/>
            <person name="Chang J.L."/>
            <person name="Chapple C."/>
            <person name="Chatterji S."/>
            <person name="Chinwalla A."/>
            <person name="Civetta A."/>
            <person name="Clifton S.W."/>
            <person name="Comeron J.M."/>
            <person name="Costello J.C."/>
            <person name="Coyne J.A."/>
            <person name="Daub J."/>
            <person name="David R.G."/>
            <person name="Delcher A.L."/>
            <person name="Delehaunty K."/>
            <person name="Do C.B."/>
            <person name="Ebling H."/>
            <person name="Edwards K."/>
            <person name="Eickbush T."/>
            <person name="Evans J.D."/>
            <person name="Filipski A."/>
            <person name="Findeiss S."/>
            <person name="Freyhult E."/>
            <person name="Fulton L."/>
            <person name="Fulton R."/>
            <person name="Garcia A.C."/>
            <person name="Gardiner A."/>
            <person name="Garfield D.A."/>
            <person name="Garvin B.E."/>
            <person name="Gibson G."/>
            <person name="Gilbert D."/>
            <person name="Gnerre S."/>
            <person name="Godfrey J."/>
            <person name="Good R."/>
            <person name="Gotea V."/>
            <person name="Gravely B."/>
            <person name="Greenberg A.J."/>
            <person name="Griffiths-Jones S."/>
            <person name="Gross S."/>
            <person name="Guigo R."/>
            <person name="Gustafson E.A."/>
            <person name="Haerty W."/>
            <person name="Hahn M.W."/>
            <person name="Halligan D.L."/>
            <person name="Halpern A.L."/>
            <person name="Halter G.M."/>
            <person name="Han M.V."/>
            <person name="Heger A."/>
            <person name="Hillier L."/>
            <person name="Hinrichs A.S."/>
            <person name="Holmes I."/>
            <person name="Hoskins R.A."/>
            <person name="Hubisz M.J."/>
            <person name="Hultmark D."/>
            <person name="Huntley M.A."/>
            <person name="Jaffe D.B."/>
            <person name="Jagadeeshan S."/>
            <person name="Jeck W.R."/>
            <person name="Johnson J."/>
            <person name="Jones C.D."/>
            <person name="Jordan W.C."/>
            <person name="Karpen G.H."/>
            <person name="Kataoka E."/>
            <person name="Keightley P.D."/>
            <person name="Kheradpour P."/>
            <person name="Kirkness E.F."/>
            <person name="Koerich L.B."/>
            <person name="Kristiansen K."/>
            <person name="Kudrna D."/>
            <person name="Kulathinal R.J."/>
            <person name="Kumar S."/>
            <person name="Kwok R."/>
            <person name="Lander E."/>
            <person name="Langley C.H."/>
            <person name="Lapoint R."/>
            <person name="Lazzaro B.P."/>
            <person name="Lee S.J."/>
            <person name="Levesque L."/>
            <person name="Li R."/>
            <person name="Lin C.F."/>
            <person name="Lin M.F."/>
            <person name="Lindblad-Toh K."/>
            <person name="Llopart A."/>
            <person name="Long M."/>
            <person name="Low L."/>
            <person name="Lozovsky E."/>
            <person name="Lu J."/>
            <person name="Luo M."/>
            <person name="Machado C.A."/>
            <person name="Makalowski W."/>
            <person name="Marzo M."/>
            <person name="Matsuda M."/>
            <person name="Matzkin L."/>
            <person name="McAllister B."/>
            <person name="McBride C.S."/>
            <person name="McKernan B."/>
            <person name="McKernan K."/>
            <person name="Mendez-Lago M."/>
            <person name="Minx P."/>
            <person name="Mollenhauer M.U."/>
            <person name="Montooth K."/>
            <person name="Mount S.M."/>
            <person name="Mu X."/>
            <person name="Myers E."/>
            <person name="Negre B."/>
            <person name="Newfeld S."/>
            <person name="Nielsen R."/>
            <person name="Noor M.A."/>
            <person name="O'Grady P."/>
            <person name="Pachter L."/>
            <person name="Papaceit M."/>
            <person name="Parisi M.J."/>
            <person name="Parisi M."/>
            <person name="Parts L."/>
            <person name="Pedersen J.S."/>
            <person name="Pesole G."/>
            <person name="Phillippy A.M."/>
            <person name="Ponting C.P."/>
            <person name="Pop M."/>
            <person name="Porcelli D."/>
            <person name="Powell J.R."/>
            <person name="Prohaska S."/>
            <person name="Pruitt K."/>
            <person name="Puig M."/>
            <person name="Quesneville H."/>
            <person name="Ram K.R."/>
            <person name="Rand D."/>
            <person name="Rasmussen M.D."/>
            <person name="Reed L.K."/>
            <person name="Reenan R."/>
            <person name="Reily A."/>
            <person name="Remington K.A."/>
            <person name="Rieger T.T."/>
            <person name="Ritchie M.G."/>
            <person name="Robin C."/>
            <person name="Rogers Y.H."/>
            <person name="Rohde C."/>
            <person name="Rozas J."/>
            <person name="Rubenfield M.J."/>
            <person name="Ruiz A."/>
            <person name="Russo S."/>
            <person name="Salzberg S.L."/>
            <person name="Sanchez-Gracia A."/>
            <person name="Saranga D.J."/>
            <person name="Sato H."/>
            <person name="Schaeffer S.W."/>
            <person name="Schatz M.C."/>
            <person name="Schlenke T."/>
            <person name="Schwartz R."/>
            <person name="Segarra C."/>
            <person name="Singh R.S."/>
            <person name="Sirot L."/>
            <person name="Sirota M."/>
            <person name="Sisneros N.B."/>
            <person name="Smith C.D."/>
            <person name="Smith T.F."/>
            <person name="Spieth J."/>
            <person name="Stage D.E."/>
            <person name="Stark A."/>
            <person name="Stephan W."/>
            <person name="Strausberg R.L."/>
            <person name="Strempel S."/>
            <person name="Sturgill D."/>
            <person name="Sutton G."/>
            <person name="Sutton G.G."/>
            <person name="Tao W."/>
            <person name="Teichmann S."/>
            <person name="Tobari Y.N."/>
            <person name="Tomimura Y."/>
            <person name="Tsolas J.M."/>
            <person name="Valente V.L."/>
            <person name="Venter E."/>
            <person name="Venter J.C."/>
            <person name="Vicario S."/>
            <person name="Vieira F.G."/>
            <person name="Vilella A.J."/>
            <person name="Villasante A."/>
            <person name="Walenz B."/>
            <person name="Wang J."/>
            <person name="Wasserman M."/>
            <person name="Watts T."/>
            <person name="Wilson D."/>
            <person name="Wilson R.K."/>
            <person name="Wing R.A."/>
            <person name="Wolfner M.F."/>
            <person name="Wong A."/>
            <person name="Wong G.K."/>
            <person name="Wu C.I."/>
            <person name="Wu G."/>
            <person name="Yamamoto D."/>
            <person name="Yang H.P."/>
            <person name="Yang S.P."/>
            <person name="Yorke J.A."/>
            <person name="Yoshida K."/>
            <person name="Zdobnov E."/>
            <person name="Zhang P."/>
            <person name="Zhang Y."/>
            <person name="Zimin A.V."/>
            <person name="Baldwin J."/>
            <person name="Abdouelleil A."/>
            <person name="Abdulkadir J."/>
            <person name="Abebe A."/>
            <person name="Abera B."/>
            <person name="Abreu J."/>
            <person name="Acer S.C."/>
            <person name="Aftuck L."/>
            <person name="Alexander A."/>
            <person name="An P."/>
            <person name="Anderson E."/>
            <person name="Anderson S."/>
            <person name="Arachi H."/>
            <person name="Azer M."/>
            <person name="Bachantsang P."/>
            <person name="Barry A."/>
            <person name="Bayul T."/>
            <person name="Berlin A."/>
            <person name="Bessette D."/>
            <person name="Bloom T."/>
            <person name="Blye J."/>
            <person name="Boguslavskiy L."/>
            <person name="Bonnet C."/>
            <person name="Boukhgalter B."/>
            <person name="Bourzgui I."/>
            <person name="Brown A."/>
            <person name="Cahill P."/>
            <person name="Channer S."/>
            <person name="Cheshatsang Y."/>
            <person name="Chuda L."/>
            <person name="Citroen M."/>
            <person name="Collymore A."/>
            <person name="Cooke P."/>
            <person name="Costello M."/>
            <person name="D'Aco K."/>
            <person name="Daza R."/>
            <person name="De Haan G."/>
            <person name="DeGray S."/>
            <person name="DeMaso C."/>
            <person name="Dhargay N."/>
            <person name="Dooley K."/>
            <person name="Dooley E."/>
            <person name="Doricent M."/>
            <person name="Dorje P."/>
            <person name="Dorjee K."/>
            <person name="Dupes A."/>
            <person name="Elong R."/>
            <person name="Falk J."/>
            <person name="Farina A."/>
            <person name="Faro S."/>
            <person name="Ferguson D."/>
            <person name="Fisher S."/>
            <person name="Foley C.D."/>
            <person name="Franke A."/>
            <person name="Friedrich D."/>
            <person name="Gadbois L."/>
            <person name="Gearin G."/>
            <person name="Gearin C.R."/>
            <person name="Giannoukos G."/>
            <person name="Goode T."/>
            <person name="Graham J."/>
            <person name="Grandbois E."/>
            <person name="Grewal S."/>
            <person name="Gyaltsen K."/>
            <person name="Hafez N."/>
            <person name="Hagos B."/>
            <person name="Hall J."/>
            <person name="Henson C."/>
            <person name="Hollinger A."/>
            <person name="Honan T."/>
            <person name="Huard M.D."/>
            <person name="Hughes L."/>
            <person name="Hurhula B."/>
            <person name="Husby M.E."/>
            <person name="Kamat A."/>
            <person name="Kanga B."/>
            <person name="Kashin S."/>
            <person name="Khazanovich D."/>
            <person name="Kisner P."/>
            <person name="Lance K."/>
            <person name="Lara M."/>
            <person name="Lee W."/>
            <person name="Lennon N."/>
            <person name="Letendre F."/>
            <person name="LeVine R."/>
            <person name="Lipovsky A."/>
            <person name="Liu X."/>
            <person name="Liu J."/>
            <person name="Liu S."/>
            <person name="Lokyitsang T."/>
            <person name="Lokyitsang Y."/>
            <person name="Lubonja R."/>
            <person name="Lui A."/>
            <person name="MacDonald P."/>
            <person name="Magnisalis V."/>
            <person name="Maru K."/>
            <person name="Matthews C."/>
            <person name="McCusker W."/>
            <person name="McDonough S."/>
            <person name="Mehta T."/>
            <person name="Meldrim J."/>
            <person name="Meneus L."/>
            <person name="Mihai O."/>
            <person name="Mihalev A."/>
            <person name="Mihova T."/>
            <person name="Mittelman R."/>
            <person name="Mlenga V."/>
            <person name="Montmayeur A."/>
            <person name="Mulrain L."/>
            <person name="Navidi A."/>
            <person name="Naylor J."/>
            <person name="Negash T."/>
            <person name="Nguyen T."/>
            <person name="Nguyen N."/>
            <person name="Nicol R."/>
            <person name="Norbu C."/>
            <person name="Norbu N."/>
            <person name="Novod N."/>
            <person name="O'Neill B."/>
            <person name="Osman S."/>
            <person name="Markiewicz E."/>
            <person name="Oyono O.L."/>
            <person name="Patti C."/>
            <person name="Phunkhang P."/>
            <person name="Pierre F."/>
            <person name="Priest M."/>
            <person name="Raghuraman S."/>
            <person name="Rege F."/>
            <person name="Reyes R."/>
            <person name="Rise C."/>
            <person name="Rogov P."/>
            <person name="Ross K."/>
            <person name="Ryan E."/>
            <person name="Settipalli S."/>
            <person name="Shea T."/>
            <person name="Sherpa N."/>
            <person name="Shi L."/>
            <person name="Shih D."/>
            <person name="Sparrow T."/>
            <person name="Spaulding J."/>
            <person name="Stalker J."/>
            <person name="Stange-Thomann N."/>
            <person name="Stavropoulos S."/>
            <person name="Stone C."/>
            <person name="Strader C."/>
            <person name="Tesfaye S."/>
            <person name="Thomson T."/>
            <person name="Thoulutsang Y."/>
            <person name="Thoulutsang D."/>
            <person name="Topham K."/>
            <person name="Topping I."/>
            <person name="Tsamla T."/>
            <person name="Vassiliev H."/>
            <person name="Vo A."/>
            <person name="Wangchuk T."/>
            <person name="Wangdi T."/>
            <person name="Weiand M."/>
            <person name="Wilkinson J."/>
            <person name="Wilson A."/>
            <person name="Yadav S."/>
            <person name="Young G."/>
            <person name="Yu Q."/>
            <person name="Zembek L."/>
            <person name="Zhong D."/>
            <person name="Zimmer A."/>
            <person name="Zwirko Z."/>
            <person name="Jaffe D.B."/>
            <person name="Alvarez P."/>
            <person name="Brockman W."/>
            <person name="Butler J."/>
            <person name="Chin C."/>
            <person name="Gnerre S."/>
            <person name="Grabherr M."/>
            <person name="Kleber M."/>
            <person name="Mauceli E."/>
            <person name="MacCallum I."/>
        </authorList>
    </citation>
    <scope>NUCLEOTIDE SEQUENCE [LARGE SCALE GENOMIC DNA]</scope>
    <source>
        <strain evidence="2">Tucson 14030-0811.24</strain>
    </source>
</reference>
<dbReference type="EMBL" id="CH964272">
    <property type="protein sequence ID" value="KRF99924.1"/>
    <property type="molecule type" value="Genomic_DNA"/>
</dbReference>
<dbReference type="AlphaFoldDB" id="A0A0Q9WVW3"/>
<evidence type="ECO:0000313" key="2">
    <source>
        <dbReference type="Proteomes" id="UP000007798"/>
    </source>
</evidence>
<keyword evidence="2" id="KW-1185">Reference proteome</keyword>
<dbReference type="InParanoid" id="A0A0Q9WVW3"/>
<dbReference type="OrthoDB" id="6940707at2759"/>
<dbReference type="STRING" id="7260.A0A0Q9WVW3"/>
<sequence length="176" mass="20627">MYNSHNAWENCDFSCGENSFYGDDPTQFDLNELKPHQRSQLSDNGVLYGRVPINEPSVNFNLNNNGFYNRDPSTLLPHQQQQQRPFEGAMFNRSAGLLRYHPYQQQHHVPPQFLRQQQPPYYHPQQIRGNVLNLSTPCHVVENVQKPWSYAYCYGYAPSHPQPCQFSQFVDIEDFM</sequence>
<evidence type="ECO:0000313" key="1">
    <source>
        <dbReference type="EMBL" id="KRF99924.1"/>
    </source>
</evidence>
<accession>A0A0Q9WVW3</accession>
<gene>
    <name evidence="1" type="primary">Dwil\GK27464</name>
    <name evidence="1" type="ORF">Dwil_GK27464</name>
</gene>
<name>A0A0Q9WVW3_DROWI</name>
<protein>
    <submittedName>
        <fullName evidence="1">Uncharacterized protein</fullName>
    </submittedName>
</protein>
<organism evidence="1 2">
    <name type="scientific">Drosophila willistoni</name>
    <name type="common">Fruit fly</name>
    <dbReference type="NCBI Taxonomy" id="7260"/>
    <lineage>
        <taxon>Eukaryota</taxon>
        <taxon>Metazoa</taxon>
        <taxon>Ecdysozoa</taxon>
        <taxon>Arthropoda</taxon>
        <taxon>Hexapoda</taxon>
        <taxon>Insecta</taxon>
        <taxon>Pterygota</taxon>
        <taxon>Neoptera</taxon>
        <taxon>Endopterygota</taxon>
        <taxon>Diptera</taxon>
        <taxon>Brachycera</taxon>
        <taxon>Muscomorpha</taxon>
        <taxon>Ephydroidea</taxon>
        <taxon>Drosophilidae</taxon>
        <taxon>Drosophila</taxon>
        <taxon>Sophophora</taxon>
    </lineage>
</organism>
<dbReference type="Proteomes" id="UP000007798">
    <property type="component" value="Unassembled WGS sequence"/>
</dbReference>